<dbReference type="GO" id="GO:0005829">
    <property type="term" value="C:cytosol"/>
    <property type="evidence" value="ECO:0007669"/>
    <property type="project" value="TreeGrafter"/>
</dbReference>
<keyword evidence="2" id="KW-0653">Protein transport</keyword>
<dbReference type="Proteomes" id="UP000004169">
    <property type="component" value="Unassembled WGS sequence"/>
</dbReference>
<comment type="caution">
    <text evidence="3">The sequence shown here is derived from an EMBL/GenBank/DDBJ whole genome shotgun (WGS) entry which is preliminary data.</text>
</comment>
<reference evidence="3 4" key="1">
    <citation type="journal article" date="2012" name="J. Bacteriol.">
        <title>Draft Genome Sequence of the Purple Photosynthetic Bacterium Phaeospirillum molischianum DSM120, a Particularly Versatile Bacterium.</title>
        <authorList>
            <person name="Duquesne K."/>
            <person name="Prima V."/>
            <person name="Ji B."/>
            <person name="Rouy Z."/>
            <person name="Medigue C."/>
            <person name="Talla E."/>
            <person name="Sturgis J.N."/>
        </authorList>
    </citation>
    <scope>NUCLEOTIDE SEQUENCE [LARGE SCALE GENOMIC DNA]</scope>
    <source>
        <strain evidence="4">DSM120</strain>
    </source>
</reference>
<keyword evidence="1" id="KW-0813">Transport</keyword>
<dbReference type="PANTHER" id="PTHR34982:SF1">
    <property type="entry name" value="FLAGELLAR ASSEMBLY PROTEIN FLIH"/>
    <property type="match status" value="1"/>
</dbReference>
<evidence type="ECO:0000313" key="4">
    <source>
        <dbReference type="Proteomes" id="UP000004169"/>
    </source>
</evidence>
<proteinExistence type="predicted"/>
<dbReference type="PANTHER" id="PTHR34982">
    <property type="entry name" value="YOP PROTEINS TRANSLOCATION PROTEIN L"/>
    <property type="match status" value="1"/>
</dbReference>
<evidence type="ECO:0000313" key="3">
    <source>
        <dbReference type="EMBL" id="CCG41951.1"/>
    </source>
</evidence>
<dbReference type="GO" id="GO:0015031">
    <property type="term" value="P:protein transport"/>
    <property type="evidence" value="ECO:0007669"/>
    <property type="project" value="UniProtKB-KW"/>
</dbReference>
<organism evidence="3 4">
    <name type="scientific">Magnetospirillum molischianum DSM 120</name>
    <dbReference type="NCBI Taxonomy" id="1150626"/>
    <lineage>
        <taxon>Bacteria</taxon>
        <taxon>Pseudomonadati</taxon>
        <taxon>Pseudomonadota</taxon>
        <taxon>Alphaproteobacteria</taxon>
        <taxon>Rhodospirillales</taxon>
        <taxon>Rhodospirillaceae</taxon>
        <taxon>Magnetospirillum</taxon>
    </lineage>
</organism>
<keyword evidence="4" id="KW-1185">Reference proteome</keyword>
<dbReference type="eggNOG" id="COG1317">
    <property type="taxonomic scope" value="Bacteria"/>
</dbReference>
<dbReference type="AlphaFoldDB" id="H8FUB3"/>
<sequence>MFDLNFDPPGGDTRQRVEADAEIVMPDPAPPPVEIVPPPPTFTEEDLQLVRESAFEEGRRSGLDEAILSTERQMADAMAMLASGLSALREAEANSADEAQRVASRVAMAVLRKILPATCETNAFEEIVRTVLDCFSHVLDEPRIIVRVVPSLVDPVRERLESQAGQHGFEGRVVVQADPRLPPGDCRVEWTDGGAERDQARLIADIEAAVERALAPPERTSGTADAVD</sequence>
<evidence type="ECO:0000256" key="1">
    <source>
        <dbReference type="ARBA" id="ARBA00022448"/>
    </source>
</evidence>
<dbReference type="STRING" id="1150626.PHAMO_30107"/>
<evidence type="ECO:0000256" key="2">
    <source>
        <dbReference type="ARBA" id="ARBA00022927"/>
    </source>
</evidence>
<dbReference type="NCBIfam" id="NF004692">
    <property type="entry name" value="PRK06032.1-3"/>
    <property type="match status" value="1"/>
</dbReference>
<accession>H8FUB3</accession>
<name>H8FUB3_MAGML</name>
<protein>
    <submittedName>
        <fullName evidence="3">FlbE protein</fullName>
    </submittedName>
</protein>
<dbReference type="InterPro" id="IPR051472">
    <property type="entry name" value="T3SS_Stator/FliH"/>
</dbReference>
<gene>
    <name evidence="3" type="primary">flbE</name>
    <name evidence="3" type="ORF">PHAMO_30107</name>
</gene>
<dbReference type="EMBL" id="CAHP01000023">
    <property type="protein sequence ID" value="CCG41951.1"/>
    <property type="molecule type" value="Genomic_DNA"/>
</dbReference>